<reference evidence="2 3" key="1">
    <citation type="submission" date="2018-02" db="EMBL/GenBank/DDBJ databases">
        <authorList>
            <person name="Cohen D.B."/>
            <person name="Kent A.D."/>
        </authorList>
    </citation>
    <scope>NUCLEOTIDE SEQUENCE [LARGE SCALE GENOMIC DNA]</scope>
    <source>
        <strain evidence="2 3">ULC007</strain>
    </source>
</reference>
<dbReference type="OrthoDB" id="465980at2"/>
<dbReference type="Proteomes" id="UP000238634">
    <property type="component" value="Unassembled WGS sequence"/>
</dbReference>
<dbReference type="SUPFAM" id="SSF47413">
    <property type="entry name" value="lambda repressor-like DNA-binding domains"/>
    <property type="match status" value="1"/>
</dbReference>
<accession>A0A2T1DE90</accession>
<evidence type="ECO:0000259" key="1">
    <source>
        <dbReference type="PROSITE" id="PS50943"/>
    </source>
</evidence>
<evidence type="ECO:0000313" key="3">
    <source>
        <dbReference type="Proteomes" id="UP000238634"/>
    </source>
</evidence>
<reference evidence="2 3" key="2">
    <citation type="submission" date="2018-03" db="EMBL/GenBank/DDBJ databases">
        <title>The ancient ancestry and fast evolution of plastids.</title>
        <authorList>
            <person name="Moore K.R."/>
            <person name="Magnabosco C."/>
            <person name="Momper L."/>
            <person name="Gold D.A."/>
            <person name="Bosak T."/>
            <person name="Fournier G.P."/>
        </authorList>
    </citation>
    <scope>NUCLEOTIDE SEQUENCE [LARGE SCALE GENOMIC DNA]</scope>
    <source>
        <strain evidence="2 3">ULC007</strain>
    </source>
</reference>
<evidence type="ECO:0000313" key="2">
    <source>
        <dbReference type="EMBL" id="PSB18832.1"/>
    </source>
</evidence>
<name>A0A2T1DE90_9CYAN</name>
<dbReference type="RefSeq" id="WP_073073650.1">
    <property type="nucleotide sequence ID" value="NZ_MPPI01000024.1"/>
</dbReference>
<dbReference type="Pfam" id="PF01381">
    <property type="entry name" value="HTH_3"/>
    <property type="match status" value="1"/>
</dbReference>
<dbReference type="AlphaFoldDB" id="A0A2T1DE90"/>
<gene>
    <name evidence="2" type="ORF">C7B65_13735</name>
</gene>
<proteinExistence type="predicted"/>
<feature type="domain" description="HTH cro/C1-type" evidence="1">
    <location>
        <begin position="11"/>
        <end position="54"/>
    </location>
</feature>
<protein>
    <submittedName>
        <fullName evidence="2">XRE family transcriptional regulator</fullName>
    </submittedName>
</protein>
<dbReference type="CDD" id="cd00093">
    <property type="entry name" value="HTH_XRE"/>
    <property type="match status" value="1"/>
</dbReference>
<dbReference type="EMBL" id="PVWG01000014">
    <property type="protein sequence ID" value="PSB18832.1"/>
    <property type="molecule type" value="Genomic_DNA"/>
</dbReference>
<dbReference type="STRING" id="1920490.GCA_001895925_00273"/>
<dbReference type="PROSITE" id="PS50943">
    <property type="entry name" value="HTH_CROC1"/>
    <property type="match status" value="1"/>
</dbReference>
<organism evidence="2 3">
    <name type="scientific">Phormidesmis priestleyi ULC007</name>
    <dbReference type="NCBI Taxonomy" id="1920490"/>
    <lineage>
        <taxon>Bacteria</taxon>
        <taxon>Bacillati</taxon>
        <taxon>Cyanobacteriota</taxon>
        <taxon>Cyanophyceae</taxon>
        <taxon>Leptolyngbyales</taxon>
        <taxon>Leptolyngbyaceae</taxon>
        <taxon>Phormidesmis</taxon>
    </lineage>
</organism>
<dbReference type="Gene3D" id="1.10.260.40">
    <property type="entry name" value="lambda repressor-like DNA-binding domains"/>
    <property type="match status" value="1"/>
</dbReference>
<keyword evidence="3" id="KW-1185">Reference proteome</keyword>
<sequence length="91" mass="10543">MLKQPEISRLIRELRQLTGLTQEQFAAALGVTYSTVNRWENTHMQPSPLALKQIKAMLKEISTTLEAERSQQCQQLLDRHFPEALPNQREI</sequence>
<dbReference type="SMART" id="SM00530">
    <property type="entry name" value="HTH_XRE"/>
    <property type="match status" value="1"/>
</dbReference>
<dbReference type="InterPro" id="IPR001387">
    <property type="entry name" value="Cro/C1-type_HTH"/>
</dbReference>
<dbReference type="InterPro" id="IPR010982">
    <property type="entry name" value="Lambda_DNA-bd_dom_sf"/>
</dbReference>
<comment type="caution">
    <text evidence="2">The sequence shown here is derived from an EMBL/GenBank/DDBJ whole genome shotgun (WGS) entry which is preliminary data.</text>
</comment>
<dbReference type="GO" id="GO:0003677">
    <property type="term" value="F:DNA binding"/>
    <property type="evidence" value="ECO:0007669"/>
    <property type="project" value="InterPro"/>
</dbReference>